<dbReference type="SUPFAM" id="SSF55797">
    <property type="entry name" value="PR-1-like"/>
    <property type="match status" value="1"/>
</dbReference>
<feature type="chain" id="PRO_5046612511" description="SCP domain-containing protein" evidence="1">
    <location>
        <begin position="22"/>
        <end position="286"/>
    </location>
</feature>
<comment type="caution">
    <text evidence="3">The sequence shown here is derived from an EMBL/GenBank/DDBJ whole genome shotgun (WGS) entry which is preliminary data.</text>
</comment>
<dbReference type="InterPro" id="IPR035940">
    <property type="entry name" value="CAP_sf"/>
</dbReference>
<dbReference type="PANTHER" id="PTHR31157">
    <property type="entry name" value="SCP DOMAIN-CONTAINING PROTEIN"/>
    <property type="match status" value="1"/>
</dbReference>
<feature type="signal peptide" evidence="1">
    <location>
        <begin position="1"/>
        <end position="21"/>
    </location>
</feature>
<dbReference type="RefSeq" id="WP_143434539.1">
    <property type="nucleotide sequence ID" value="NZ_BMKF01000002.1"/>
</dbReference>
<reference evidence="4" key="1">
    <citation type="journal article" date="2019" name="Int. J. Syst. Evol. Microbiol.">
        <title>The Global Catalogue of Microorganisms (GCM) 10K type strain sequencing project: providing services to taxonomists for standard genome sequencing and annotation.</title>
        <authorList>
            <consortium name="The Broad Institute Genomics Platform"/>
            <consortium name="The Broad Institute Genome Sequencing Center for Infectious Disease"/>
            <person name="Wu L."/>
            <person name="Ma J."/>
        </authorList>
    </citation>
    <scope>NUCLEOTIDE SEQUENCE [LARGE SCALE GENOMIC DNA]</scope>
    <source>
        <strain evidence="4">CGMCC 1.15928</strain>
    </source>
</reference>
<evidence type="ECO:0000259" key="2">
    <source>
        <dbReference type="Pfam" id="PF00188"/>
    </source>
</evidence>
<accession>A0ABQ1JMH4</accession>
<name>A0ABQ1JMH4_9PROT</name>
<protein>
    <recommendedName>
        <fullName evidence="2">SCP domain-containing protein</fullName>
    </recommendedName>
</protein>
<feature type="domain" description="SCP" evidence="2">
    <location>
        <begin position="63"/>
        <end position="185"/>
    </location>
</feature>
<dbReference type="Proteomes" id="UP000628854">
    <property type="component" value="Unassembled WGS sequence"/>
</dbReference>
<evidence type="ECO:0000313" key="4">
    <source>
        <dbReference type="Proteomes" id="UP000628854"/>
    </source>
</evidence>
<dbReference type="Gene3D" id="3.40.33.10">
    <property type="entry name" value="CAP"/>
    <property type="match status" value="1"/>
</dbReference>
<dbReference type="EMBL" id="BMKF01000002">
    <property type="protein sequence ID" value="GGB70131.1"/>
    <property type="molecule type" value="Genomic_DNA"/>
</dbReference>
<dbReference type="CDD" id="cd05379">
    <property type="entry name" value="CAP_bacterial"/>
    <property type="match status" value="1"/>
</dbReference>
<evidence type="ECO:0000313" key="3">
    <source>
        <dbReference type="EMBL" id="GGB70131.1"/>
    </source>
</evidence>
<dbReference type="InterPro" id="IPR014044">
    <property type="entry name" value="CAP_dom"/>
</dbReference>
<evidence type="ECO:0000256" key="1">
    <source>
        <dbReference type="SAM" id="SignalP"/>
    </source>
</evidence>
<dbReference type="PANTHER" id="PTHR31157:SF1">
    <property type="entry name" value="SCP DOMAIN-CONTAINING PROTEIN"/>
    <property type="match status" value="1"/>
</dbReference>
<gene>
    <name evidence="3" type="ORF">GCM10011503_18520</name>
</gene>
<dbReference type="Pfam" id="PF00188">
    <property type="entry name" value="CAP"/>
    <property type="match status" value="1"/>
</dbReference>
<keyword evidence="1" id="KW-0732">Signal</keyword>
<sequence>MIGKVRILAALFALIPLGAHAMCDVSLAARSADLPEYVLNGQACLAELPDGYVFDEGFEAEIVELINDERRTRDLPELSVRIEMRDAARWHSLDMAVNEFFSHKGLDERLPAARIAAFDRTLLSSVQRENIAAVMGAVDWDTVVQKLHEGLMDSPGHRKAILADDVNQLAIGVVRSGDGVWLTQLFVKQDGSFEQPVPLSIAADTLIDQPATLSEWDWSGLALRQDGKVRDLKTRGGTTGRIPKDARGVYALTVRGEQPGPTENSCRYLHFSGPKVEIVRTDTQSS</sequence>
<organism evidence="3 4">
    <name type="scientific">Henriciella pelagia</name>
    <dbReference type="NCBI Taxonomy" id="1977912"/>
    <lineage>
        <taxon>Bacteria</taxon>
        <taxon>Pseudomonadati</taxon>
        <taxon>Pseudomonadota</taxon>
        <taxon>Alphaproteobacteria</taxon>
        <taxon>Hyphomonadales</taxon>
        <taxon>Hyphomonadaceae</taxon>
        <taxon>Henriciella</taxon>
    </lineage>
</organism>
<proteinExistence type="predicted"/>
<keyword evidence="4" id="KW-1185">Reference proteome</keyword>